<gene>
    <name evidence="5" type="ORF">H9702_08380</name>
</gene>
<name>A0A9D2SWM8_9FIRM</name>
<keyword evidence="3 4" id="KW-0012">Acyltransferase</keyword>
<evidence type="ECO:0000256" key="1">
    <source>
        <dbReference type="ARBA" id="ARBA00006383"/>
    </source>
</evidence>
<comment type="catalytic activity">
    <reaction evidence="4">
        <text>a 2-deoxystreptamine antibiotic + acetyl-CoA = an N(3)-acetyl-2-deoxystreptamine antibiotic + CoA + H(+)</text>
        <dbReference type="Rhea" id="RHEA:12665"/>
        <dbReference type="ChEBI" id="CHEBI:15378"/>
        <dbReference type="ChEBI" id="CHEBI:57287"/>
        <dbReference type="ChEBI" id="CHEBI:57288"/>
        <dbReference type="ChEBI" id="CHEBI:57921"/>
        <dbReference type="ChEBI" id="CHEBI:77452"/>
        <dbReference type="EC" id="2.3.1.81"/>
    </reaction>
</comment>
<evidence type="ECO:0000256" key="3">
    <source>
        <dbReference type="ARBA" id="ARBA00023315"/>
    </source>
</evidence>
<dbReference type="InterPro" id="IPR003679">
    <property type="entry name" value="Amioglycoside_AcTrfase"/>
</dbReference>
<dbReference type="PANTHER" id="PTHR11104:SF0">
    <property type="entry name" value="SPBETA PROPHAGE-DERIVED AMINOGLYCOSIDE N(3')-ACETYLTRANSFERASE-LIKE PROTEIN YOKD"/>
    <property type="match status" value="1"/>
</dbReference>
<dbReference type="GO" id="GO:0046677">
    <property type="term" value="P:response to antibiotic"/>
    <property type="evidence" value="ECO:0007669"/>
    <property type="project" value="UniProtKB-KW"/>
</dbReference>
<dbReference type="Pfam" id="PF02522">
    <property type="entry name" value="Antibiotic_NAT"/>
    <property type="match status" value="1"/>
</dbReference>
<dbReference type="EC" id="2.3.1.-" evidence="4"/>
<dbReference type="EMBL" id="DWWM01000053">
    <property type="protein sequence ID" value="HJC37124.1"/>
    <property type="molecule type" value="Genomic_DNA"/>
</dbReference>
<evidence type="ECO:0000313" key="6">
    <source>
        <dbReference type="Proteomes" id="UP000823896"/>
    </source>
</evidence>
<comment type="caution">
    <text evidence="5">The sequence shown here is derived from an EMBL/GenBank/DDBJ whole genome shotgun (WGS) entry which is preliminary data.</text>
</comment>
<evidence type="ECO:0000313" key="5">
    <source>
        <dbReference type="EMBL" id="HJC37124.1"/>
    </source>
</evidence>
<keyword evidence="2 4" id="KW-0808">Transferase</keyword>
<dbReference type="Proteomes" id="UP000823896">
    <property type="component" value="Unassembled WGS sequence"/>
</dbReference>
<evidence type="ECO:0000256" key="2">
    <source>
        <dbReference type="ARBA" id="ARBA00022679"/>
    </source>
</evidence>
<comment type="similarity">
    <text evidence="1 4">Belongs to the antibiotic N-acetyltransferase family.</text>
</comment>
<organism evidence="5 6">
    <name type="scientific">Candidatus Merdibacter merdavium</name>
    <dbReference type="NCBI Taxonomy" id="2838692"/>
    <lineage>
        <taxon>Bacteria</taxon>
        <taxon>Bacillati</taxon>
        <taxon>Bacillota</taxon>
        <taxon>Erysipelotrichia</taxon>
        <taxon>Erysipelotrichales</taxon>
        <taxon>Erysipelotrichaceae</taxon>
        <taxon>Merdibacter</taxon>
    </lineage>
</organism>
<reference evidence="5" key="1">
    <citation type="journal article" date="2021" name="PeerJ">
        <title>Extensive microbial diversity within the chicken gut microbiome revealed by metagenomics and culture.</title>
        <authorList>
            <person name="Gilroy R."/>
            <person name="Ravi A."/>
            <person name="Getino M."/>
            <person name="Pursley I."/>
            <person name="Horton D.L."/>
            <person name="Alikhan N.F."/>
            <person name="Baker D."/>
            <person name="Gharbi K."/>
            <person name="Hall N."/>
            <person name="Watson M."/>
            <person name="Adriaenssens E.M."/>
            <person name="Foster-Nyarko E."/>
            <person name="Jarju S."/>
            <person name="Secka A."/>
            <person name="Antonio M."/>
            <person name="Oren A."/>
            <person name="Chaudhuri R.R."/>
            <person name="La Ragione R."/>
            <person name="Hildebrand F."/>
            <person name="Pallen M.J."/>
        </authorList>
    </citation>
    <scope>NUCLEOTIDE SEQUENCE</scope>
    <source>
        <strain evidence="5">CHK187-11901</strain>
    </source>
</reference>
<accession>A0A9D2SWM8</accession>
<dbReference type="AlphaFoldDB" id="A0A9D2SWM8"/>
<protein>
    <recommendedName>
        <fullName evidence="4">Aminoglycoside N(3)-acetyltransferase</fullName>
        <ecNumber evidence="4">2.3.1.-</ecNumber>
    </recommendedName>
</protein>
<proteinExistence type="inferred from homology"/>
<reference evidence="5" key="2">
    <citation type="submission" date="2021-04" db="EMBL/GenBank/DDBJ databases">
        <authorList>
            <person name="Gilroy R."/>
        </authorList>
    </citation>
    <scope>NUCLEOTIDE SEQUENCE</scope>
    <source>
        <strain evidence="5">CHK187-11901</strain>
    </source>
</reference>
<dbReference type="PANTHER" id="PTHR11104">
    <property type="entry name" value="AMINOGLYCOSIDE N3-ACETYLTRANSFERASE"/>
    <property type="match status" value="1"/>
</dbReference>
<dbReference type="SUPFAM" id="SSF110710">
    <property type="entry name" value="TTHA0583/YokD-like"/>
    <property type="match status" value="1"/>
</dbReference>
<dbReference type="GO" id="GO:0046353">
    <property type="term" value="F:aminoglycoside 3-N-acetyltransferase activity"/>
    <property type="evidence" value="ECO:0007669"/>
    <property type="project" value="UniProtKB-EC"/>
</dbReference>
<keyword evidence="4" id="KW-0046">Antibiotic resistance</keyword>
<evidence type="ECO:0000256" key="4">
    <source>
        <dbReference type="RuleBase" id="RU365031"/>
    </source>
</evidence>
<sequence>MDMRYDVDVQKMKDPVLTKRELIKELRGLGLSRGMVLLVEVSSRRLPYVVAGEQALIEALMDVVGYDGTIVVPAFTPELLDPACVPSCPFPYECWEDIRQNSMPYQKKLSMPAHADPFVCQFLRNDAVVRSNHPLYSFAAWGKYAKVICSRHPLHFGLSDDSPLGHVRDLSGYVLLLGTAFEESCVHALAKYHSRRMPICIRRLPVEKSGSLFWKDILDYRMNTEGITQVRQKMEERRTLVSAYFGSGRLTLFSAHEAFTVAKNVLNA</sequence>
<dbReference type="InterPro" id="IPR028345">
    <property type="entry name" value="Antibiotic_NAT-like"/>
</dbReference>